<evidence type="ECO:0000313" key="3">
    <source>
        <dbReference type="Proteomes" id="UP000292424"/>
    </source>
</evidence>
<dbReference type="RefSeq" id="WP_131328812.1">
    <property type="nucleotide sequence ID" value="NZ_CP044016.1"/>
</dbReference>
<dbReference type="EMBL" id="CP044016">
    <property type="protein sequence ID" value="QES87925.1"/>
    <property type="molecule type" value="Genomic_DNA"/>
</dbReference>
<dbReference type="AlphaFoldDB" id="A0A5P2FXJ9"/>
<organism evidence="2 3">
    <name type="scientific">Rhizosphaericola mali</name>
    <dbReference type="NCBI Taxonomy" id="2545455"/>
    <lineage>
        <taxon>Bacteria</taxon>
        <taxon>Pseudomonadati</taxon>
        <taxon>Bacteroidota</taxon>
        <taxon>Chitinophagia</taxon>
        <taxon>Chitinophagales</taxon>
        <taxon>Chitinophagaceae</taxon>
        <taxon>Rhizosphaericola</taxon>
    </lineage>
</organism>
<name>A0A5P2FXJ9_9BACT</name>
<evidence type="ECO:0000313" key="2">
    <source>
        <dbReference type="EMBL" id="QES87925.1"/>
    </source>
</evidence>
<protein>
    <submittedName>
        <fullName evidence="2">Uncharacterized protein</fullName>
    </submittedName>
</protein>
<dbReference type="KEGG" id="arac:E0W69_004350"/>
<keyword evidence="3" id="KW-1185">Reference proteome</keyword>
<keyword evidence="1" id="KW-0732">Signal</keyword>
<sequence length="143" mass="16525">MKKFLISIISCLFILLIWNEANAFHAKSEIKSNIYSNKLDNFSSNNPSIVDVYFFNNLTVLKKCAHYKNYTKLAQTESDDDEDDFVQNNVSRTKSTFAFLSMITNNQGNKYAFHSLNAVLLPPCYHLSQKAQIKYLFIHVLKI</sequence>
<feature type="chain" id="PRO_5024285393" evidence="1">
    <location>
        <begin position="24"/>
        <end position="143"/>
    </location>
</feature>
<dbReference type="Proteomes" id="UP000292424">
    <property type="component" value="Chromosome"/>
</dbReference>
<accession>A0A5P2FXJ9</accession>
<feature type="signal peptide" evidence="1">
    <location>
        <begin position="1"/>
        <end position="23"/>
    </location>
</feature>
<reference evidence="2 3" key="1">
    <citation type="submission" date="2019-09" db="EMBL/GenBank/DDBJ databases">
        <title>Complete genome sequence of Arachidicoccus sp. B3-10 isolated from apple orchard soil.</title>
        <authorList>
            <person name="Kim H.S."/>
            <person name="Han K.-I."/>
            <person name="Suh M.K."/>
            <person name="Lee K.C."/>
            <person name="Eom M.K."/>
            <person name="Kim J.-S."/>
            <person name="Kang S.W."/>
            <person name="Sin Y."/>
            <person name="Lee J.-S."/>
        </authorList>
    </citation>
    <scope>NUCLEOTIDE SEQUENCE [LARGE SCALE GENOMIC DNA]</scope>
    <source>
        <strain evidence="2 3">B3-10</strain>
    </source>
</reference>
<evidence type="ECO:0000256" key="1">
    <source>
        <dbReference type="SAM" id="SignalP"/>
    </source>
</evidence>
<proteinExistence type="predicted"/>
<gene>
    <name evidence="2" type="ORF">E0W69_004350</name>
</gene>